<sequence>MPRLPLVSTVDKLEGAAWLDPAAGTVSRIVKKVLPQGSVTDALHGVPLGHPVHPLMVTVPLGAWVSAAVLDVLPGNERAAKTLVALGVLSAMPTALTGVTDFSQLDTLQQRTGVVHEASTAVATVLYAASWLARKRGNHGSGKLLGFAGLAVAGIGGFLGGHLSYRQGAGVNRNEDLPEEVPAGWHSLGPVEAFPAGRPRTAQLGSVPVMVLRREGMEGQDANDDGVSVLADTCSHLGGPLHEGHLQETRGQLCVVCPWHGSAFSVESGEVMRGPATAPQPVFRTRIRDGHLEVNLTGSED</sequence>
<dbReference type="Pfam" id="PF09990">
    <property type="entry name" value="DUF2231"/>
    <property type="match status" value="1"/>
</dbReference>
<evidence type="ECO:0000259" key="7">
    <source>
        <dbReference type="PROSITE" id="PS51296"/>
    </source>
</evidence>
<keyword evidence="1" id="KW-0001">2Fe-2S</keyword>
<comment type="similarity">
    <text evidence="6">Belongs to the bacterial ring-hydroxylating dioxygenase ferredoxin component family.</text>
</comment>
<evidence type="ECO:0000256" key="1">
    <source>
        <dbReference type="ARBA" id="ARBA00022714"/>
    </source>
</evidence>
<reference evidence="9" key="1">
    <citation type="submission" date="2021-10" db="EMBL/GenBank/DDBJ databases">
        <title>Novel species in genus Arthrobacter.</title>
        <authorList>
            <person name="Liu Y."/>
        </authorList>
    </citation>
    <scope>NUCLEOTIDE SEQUENCE</scope>
    <source>
        <strain evidence="8">Zg-Y786</strain>
        <strain evidence="9">Zg-Y809</strain>
    </source>
</reference>
<evidence type="ECO:0000313" key="10">
    <source>
        <dbReference type="Proteomes" id="UP001139168"/>
    </source>
</evidence>
<dbReference type="EMBL" id="JAJFZP010000005">
    <property type="protein sequence ID" value="MCC3268744.1"/>
    <property type="molecule type" value="Genomic_DNA"/>
</dbReference>
<evidence type="ECO:0000313" key="11">
    <source>
        <dbReference type="Proteomes" id="UP001139264"/>
    </source>
</evidence>
<evidence type="ECO:0000256" key="6">
    <source>
        <dbReference type="ARBA" id="ARBA00038001"/>
    </source>
</evidence>
<dbReference type="CDD" id="cd03467">
    <property type="entry name" value="Rieske"/>
    <property type="match status" value="1"/>
</dbReference>
<evidence type="ECO:0000256" key="3">
    <source>
        <dbReference type="ARBA" id="ARBA00023004"/>
    </source>
</evidence>
<dbReference type="PANTHER" id="PTHR21496:SF0">
    <property type="entry name" value="RIESKE DOMAIN-CONTAINING PROTEIN"/>
    <property type="match status" value="1"/>
</dbReference>
<dbReference type="RefSeq" id="WP_227890844.1">
    <property type="nucleotide sequence ID" value="NZ_CP095461.1"/>
</dbReference>
<keyword evidence="3" id="KW-0408">Iron</keyword>
<keyword evidence="2" id="KW-0479">Metal-binding</keyword>
<name>A0A9X1M1M8_9MICC</name>
<evidence type="ECO:0000256" key="2">
    <source>
        <dbReference type="ARBA" id="ARBA00022723"/>
    </source>
</evidence>
<organism evidence="9 11">
    <name type="scientific">Arthrobacter gengyunqii</name>
    <dbReference type="NCBI Taxonomy" id="2886940"/>
    <lineage>
        <taxon>Bacteria</taxon>
        <taxon>Bacillati</taxon>
        <taxon>Actinomycetota</taxon>
        <taxon>Actinomycetes</taxon>
        <taxon>Micrococcales</taxon>
        <taxon>Micrococcaceae</taxon>
        <taxon>Arthrobacter</taxon>
    </lineage>
</organism>
<dbReference type="PROSITE" id="PS51296">
    <property type="entry name" value="RIESKE"/>
    <property type="match status" value="1"/>
</dbReference>
<comment type="caution">
    <text evidence="9">The sequence shown here is derived from an EMBL/GenBank/DDBJ whole genome shotgun (WGS) entry which is preliminary data.</text>
</comment>
<evidence type="ECO:0000313" key="9">
    <source>
        <dbReference type="EMBL" id="MCC3268744.1"/>
    </source>
</evidence>
<keyword evidence="4" id="KW-0411">Iron-sulfur</keyword>
<dbReference type="Gene3D" id="2.102.10.10">
    <property type="entry name" value="Rieske [2Fe-2S] iron-sulphur domain"/>
    <property type="match status" value="1"/>
</dbReference>
<dbReference type="EMBL" id="JAJFZQ010000005">
    <property type="protein sequence ID" value="MCC3266030.1"/>
    <property type="molecule type" value="Genomic_DNA"/>
</dbReference>
<feature type="domain" description="Rieske" evidence="7">
    <location>
        <begin position="185"/>
        <end position="294"/>
    </location>
</feature>
<evidence type="ECO:0000313" key="8">
    <source>
        <dbReference type="EMBL" id="MCC3266030.1"/>
    </source>
</evidence>
<gene>
    <name evidence="9" type="ORF">LJ751_05130</name>
    <name evidence="8" type="ORF">LJ752_08225</name>
</gene>
<dbReference type="Pfam" id="PF00355">
    <property type="entry name" value="Rieske"/>
    <property type="match status" value="1"/>
</dbReference>
<dbReference type="GO" id="GO:0051537">
    <property type="term" value="F:2 iron, 2 sulfur cluster binding"/>
    <property type="evidence" value="ECO:0007669"/>
    <property type="project" value="UniProtKB-KW"/>
</dbReference>
<accession>A0A9X1M1M8</accession>
<dbReference type="GO" id="GO:0016705">
    <property type="term" value="F:oxidoreductase activity, acting on paired donors, with incorporation or reduction of molecular oxygen"/>
    <property type="evidence" value="ECO:0007669"/>
    <property type="project" value="UniProtKB-ARBA"/>
</dbReference>
<dbReference type="PANTHER" id="PTHR21496">
    <property type="entry name" value="FERREDOXIN-RELATED"/>
    <property type="match status" value="1"/>
</dbReference>
<keyword evidence="10" id="KW-1185">Reference proteome</keyword>
<evidence type="ECO:0000256" key="5">
    <source>
        <dbReference type="ARBA" id="ARBA00034078"/>
    </source>
</evidence>
<protein>
    <submittedName>
        <fullName evidence="9">Rieske 2Fe-2S domain-containing protein</fullName>
    </submittedName>
</protein>
<dbReference type="Proteomes" id="UP001139168">
    <property type="component" value="Unassembled WGS sequence"/>
</dbReference>
<dbReference type="InterPro" id="IPR019251">
    <property type="entry name" value="DUF2231_TM"/>
</dbReference>
<evidence type="ECO:0000256" key="4">
    <source>
        <dbReference type="ARBA" id="ARBA00023014"/>
    </source>
</evidence>
<proteinExistence type="inferred from homology"/>
<dbReference type="GO" id="GO:0004497">
    <property type="term" value="F:monooxygenase activity"/>
    <property type="evidence" value="ECO:0007669"/>
    <property type="project" value="UniProtKB-ARBA"/>
</dbReference>
<dbReference type="SUPFAM" id="SSF50022">
    <property type="entry name" value="ISP domain"/>
    <property type="match status" value="1"/>
</dbReference>
<dbReference type="Proteomes" id="UP001139264">
    <property type="component" value="Unassembled WGS sequence"/>
</dbReference>
<dbReference type="AlphaFoldDB" id="A0A9X1M1M8"/>
<dbReference type="InterPro" id="IPR017941">
    <property type="entry name" value="Rieske_2Fe-2S"/>
</dbReference>
<comment type="cofactor">
    <cofactor evidence="5">
        <name>[2Fe-2S] cluster</name>
        <dbReference type="ChEBI" id="CHEBI:190135"/>
    </cofactor>
</comment>
<dbReference type="GO" id="GO:0046872">
    <property type="term" value="F:metal ion binding"/>
    <property type="evidence" value="ECO:0007669"/>
    <property type="project" value="UniProtKB-KW"/>
</dbReference>
<dbReference type="InterPro" id="IPR036922">
    <property type="entry name" value="Rieske_2Fe-2S_sf"/>
</dbReference>